<evidence type="ECO:0000256" key="7">
    <source>
        <dbReference type="ARBA" id="ARBA00022723"/>
    </source>
</evidence>
<dbReference type="GO" id="GO:0046872">
    <property type="term" value="F:metal ion binding"/>
    <property type="evidence" value="ECO:0007669"/>
    <property type="project" value="UniProtKB-KW"/>
</dbReference>
<feature type="transmembrane region" description="Helical" evidence="12">
    <location>
        <begin position="222"/>
        <end position="242"/>
    </location>
</feature>
<evidence type="ECO:0000313" key="13">
    <source>
        <dbReference type="EMBL" id="GLL16219.1"/>
    </source>
</evidence>
<name>A0A9W6P1N3_9PSEU</name>
<keyword evidence="10" id="KW-0408">Iron</keyword>
<sequence>MTLVAFWFVVLAVVWTGFLLLEGFDFGVGMLHGVVGRDEAGRDLAIRSIGPVWDGNEVWLVLAAAGTFAAFPVWYAVMFSAYYPIMVVVLVALILRGVSFEFRSHSDSPRARALWSGALAGGSLVVPLGLGIVLGGLLAGVPIDSAQEFVGGAGDLFPAYALMTGATVVLVCLVHGAVFLALKTTAALRRRALGIARALAPVVAVVVTGWAAWTRVTSGDGVLLSVAEFAAILAAIIAAAFVHVRREGLAFAATAATMAALTASIFSELYPRVMVSSLGPANDLTTTSTASASYALTVMTVVLAVLLPVVLAYQAWTYHVFRARLRGPVREPEPSPVAPADPG</sequence>
<keyword evidence="5" id="KW-0349">Heme</keyword>
<keyword evidence="8" id="KW-0249">Electron transport</keyword>
<dbReference type="GO" id="GO:0009055">
    <property type="term" value="F:electron transfer activity"/>
    <property type="evidence" value="ECO:0007669"/>
    <property type="project" value="TreeGrafter"/>
</dbReference>
<dbReference type="AlphaFoldDB" id="A0A9W6P1N3"/>
<keyword evidence="7" id="KW-0479">Metal-binding</keyword>
<dbReference type="GO" id="GO:0016682">
    <property type="term" value="F:oxidoreductase activity, acting on diphenols and related substances as donors, oxygen as acceptor"/>
    <property type="evidence" value="ECO:0007669"/>
    <property type="project" value="TreeGrafter"/>
</dbReference>
<keyword evidence="9 12" id="KW-1133">Transmembrane helix</keyword>
<accession>A0A9W6P1N3</accession>
<feature type="transmembrane region" description="Helical" evidence="12">
    <location>
        <begin position="249"/>
        <end position="271"/>
    </location>
</feature>
<dbReference type="EMBL" id="BSFQ01000075">
    <property type="protein sequence ID" value="GLL16219.1"/>
    <property type="molecule type" value="Genomic_DNA"/>
</dbReference>
<organism evidence="13 14">
    <name type="scientific">Pseudonocardia halophobica</name>
    <dbReference type="NCBI Taxonomy" id="29401"/>
    <lineage>
        <taxon>Bacteria</taxon>
        <taxon>Bacillati</taxon>
        <taxon>Actinomycetota</taxon>
        <taxon>Actinomycetes</taxon>
        <taxon>Pseudonocardiales</taxon>
        <taxon>Pseudonocardiaceae</taxon>
        <taxon>Pseudonocardia</taxon>
    </lineage>
</organism>
<evidence type="ECO:0000256" key="5">
    <source>
        <dbReference type="ARBA" id="ARBA00022617"/>
    </source>
</evidence>
<dbReference type="GO" id="GO:0005886">
    <property type="term" value="C:plasma membrane"/>
    <property type="evidence" value="ECO:0007669"/>
    <property type="project" value="UniProtKB-SubCell"/>
</dbReference>
<dbReference type="PIRSF" id="PIRSF000267">
    <property type="entry name" value="Cyt_oxidse_sub2"/>
    <property type="match status" value="1"/>
</dbReference>
<comment type="similarity">
    <text evidence="2">Belongs to the cytochrome ubiquinol oxidase subunit 2 family.</text>
</comment>
<evidence type="ECO:0000256" key="1">
    <source>
        <dbReference type="ARBA" id="ARBA00004651"/>
    </source>
</evidence>
<keyword evidence="11 12" id="KW-0472">Membrane</keyword>
<keyword evidence="3" id="KW-0813">Transport</keyword>
<reference evidence="13" key="2">
    <citation type="submission" date="2023-01" db="EMBL/GenBank/DDBJ databases">
        <authorList>
            <person name="Sun Q."/>
            <person name="Evtushenko L."/>
        </authorList>
    </citation>
    <scope>NUCLEOTIDE SEQUENCE</scope>
    <source>
        <strain evidence="13">VKM Ac-1069</strain>
    </source>
</reference>
<keyword evidence="6 12" id="KW-0812">Transmembrane</keyword>
<evidence type="ECO:0000256" key="2">
    <source>
        <dbReference type="ARBA" id="ARBA00007543"/>
    </source>
</evidence>
<evidence type="ECO:0000256" key="9">
    <source>
        <dbReference type="ARBA" id="ARBA00022989"/>
    </source>
</evidence>
<dbReference type="RefSeq" id="WP_037042837.1">
    <property type="nucleotide sequence ID" value="NZ_BAAAUZ010000009.1"/>
</dbReference>
<feature type="transmembrane region" description="Helical" evidence="12">
    <location>
        <begin position="114"/>
        <end position="139"/>
    </location>
</feature>
<comment type="subcellular location">
    <subcellularLocation>
        <location evidence="1">Cell membrane</location>
        <topology evidence="1">Multi-pass membrane protein</topology>
    </subcellularLocation>
</comment>
<evidence type="ECO:0000256" key="8">
    <source>
        <dbReference type="ARBA" id="ARBA00022982"/>
    </source>
</evidence>
<dbReference type="Pfam" id="PF02322">
    <property type="entry name" value="Cyt_bd_oxida_II"/>
    <property type="match status" value="1"/>
</dbReference>
<feature type="transmembrane region" description="Helical" evidence="12">
    <location>
        <begin position="194"/>
        <end position="216"/>
    </location>
</feature>
<dbReference type="GO" id="GO:0019646">
    <property type="term" value="P:aerobic electron transport chain"/>
    <property type="evidence" value="ECO:0007669"/>
    <property type="project" value="TreeGrafter"/>
</dbReference>
<feature type="transmembrane region" description="Helical" evidence="12">
    <location>
        <begin position="6"/>
        <end position="35"/>
    </location>
</feature>
<keyword evidence="4" id="KW-1003">Cell membrane</keyword>
<dbReference type="PANTHER" id="PTHR43141:SF5">
    <property type="entry name" value="CYTOCHROME BD-I UBIQUINOL OXIDASE SUBUNIT 2"/>
    <property type="match status" value="1"/>
</dbReference>
<proteinExistence type="inferred from homology"/>
<dbReference type="NCBIfam" id="TIGR00203">
    <property type="entry name" value="cydB"/>
    <property type="match status" value="1"/>
</dbReference>
<evidence type="ECO:0000313" key="14">
    <source>
        <dbReference type="Proteomes" id="UP001143463"/>
    </source>
</evidence>
<evidence type="ECO:0000256" key="4">
    <source>
        <dbReference type="ARBA" id="ARBA00022475"/>
    </source>
</evidence>
<dbReference type="Proteomes" id="UP001143463">
    <property type="component" value="Unassembled WGS sequence"/>
</dbReference>
<dbReference type="GO" id="GO:0070069">
    <property type="term" value="C:cytochrome complex"/>
    <property type="evidence" value="ECO:0007669"/>
    <property type="project" value="TreeGrafter"/>
</dbReference>
<evidence type="ECO:0000256" key="6">
    <source>
        <dbReference type="ARBA" id="ARBA00022692"/>
    </source>
</evidence>
<comment type="caution">
    <text evidence="13">The sequence shown here is derived from an EMBL/GenBank/DDBJ whole genome shotgun (WGS) entry which is preliminary data.</text>
</comment>
<reference evidence="13" key="1">
    <citation type="journal article" date="2014" name="Int. J. Syst. Evol. Microbiol.">
        <title>Complete genome sequence of Corynebacterium casei LMG S-19264T (=DSM 44701T), isolated from a smear-ripened cheese.</title>
        <authorList>
            <consortium name="US DOE Joint Genome Institute (JGI-PGF)"/>
            <person name="Walter F."/>
            <person name="Albersmeier A."/>
            <person name="Kalinowski J."/>
            <person name="Ruckert C."/>
        </authorList>
    </citation>
    <scope>NUCLEOTIDE SEQUENCE</scope>
    <source>
        <strain evidence="13">VKM Ac-1069</strain>
    </source>
</reference>
<feature type="transmembrane region" description="Helical" evidence="12">
    <location>
        <begin position="81"/>
        <end position="102"/>
    </location>
</feature>
<feature type="transmembrane region" description="Helical" evidence="12">
    <location>
        <begin position="159"/>
        <end position="182"/>
    </location>
</feature>
<dbReference type="PANTHER" id="PTHR43141">
    <property type="entry name" value="CYTOCHROME BD2 SUBUNIT II"/>
    <property type="match status" value="1"/>
</dbReference>
<gene>
    <name evidence="13" type="primary">cydB_2</name>
    <name evidence="13" type="ORF">GCM10017577_73770</name>
</gene>
<evidence type="ECO:0000256" key="10">
    <source>
        <dbReference type="ARBA" id="ARBA00023004"/>
    </source>
</evidence>
<evidence type="ECO:0000256" key="3">
    <source>
        <dbReference type="ARBA" id="ARBA00022448"/>
    </source>
</evidence>
<protein>
    <submittedName>
        <fullName evidence="13">Cytochrome c oxidase assembly protein</fullName>
    </submittedName>
</protein>
<evidence type="ECO:0000256" key="11">
    <source>
        <dbReference type="ARBA" id="ARBA00023136"/>
    </source>
</evidence>
<evidence type="ECO:0000256" key="12">
    <source>
        <dbReference type="SAM" id="Phobius"/>
    </source>
</evidence>
<dbReference type="InterPro" id="IPR003317">
    <property type="entry name" value="Cyt-d_oxidase_su2"/>
</dbReference>
<keyword evidence="14" id="KW-1185">Reference proteome</keyword>
<feature type="transmembrane region" description="Helical" evidence="12">
    <location>
        <begin position="291"/>
        <end position="316"/>
    </location>
</feature>